<proteinExistence type="predicted"/>
<dbReference type="OrthoDB" id="3819922at2"/>
<dbReference type="EMBL" id="MDUX01000076">
    <property type="protein sequence ID" value="KAF7597926.1"/>
    <property type="molecule type" value="Genomic_DNA"/>
</dbReference>
<dbReference type="PANTHER" id="PTHR37807">
    <property type="entry name" value="OS07G0160300 PROTEIN"/>
    <property type="match status" value="1"/>
</dbReference>
<name>A0A272EPA4_9RHOO</name>
<dbReference type="SUPFAM" id="SSF52540">
    <property type="entry name" value="P-loop containing nucleoside triphosphate hydrolases"/>
    <property type="match status" value="1"/>
</dbReference>
<keyword evidence="2" id="KW-0418">Kinase</keyword>
<dbReference type="InterPro" id="IPR027417">
    <property type="entry name" value="P-loop_NTPase"/>
</dbReference>
<organism evidence="2 3">
    <name type="scientific">Candidatus Dactylopiibacterium carminicum</name>
    <dbReference type="NCBI Taxonomy" id="857335"/>
    <lineage>
        <taxon>Bacteria</taxon>
        <taxon>Pseudomonadati</taxon>
        <taxon>Pseudomonadota</taxon>
        <taxon>Betaproteobacteria</taxon>
        <taxon>Rhodocyclales</taxon>
        <taxon>Rhodocyclaceae</taxon>
        <taxon>Candidatus Dactylopiibacterium</taxon>
    </lineage>
</organism>
<protein>
    <submittedName>
        <fullName evidence="2">Kinase</fullName>
    </submittedName>
</protein>
<evidence type="ECO:0000313" key="3">
    <source>
        <dbReference type="Proteomes" id="UP000216107"/>
    </source>
</evidence>
<sequence length="174" mass="19378">MEKPGATLFMFSGLSGVGKTTLARALAAHLRVAYLRIDTVEQALRDLCGFKVEGEGYRLAYRIAAENLRLGLDVVADCVNPVTLTRDEWGAVAHAEGARICNIEVLCSDPDEHRQRVEGRANDIAGLALPGWNEVMQREFHAWRENRLRIDTARRGVAESLAELLRRLPQARQS</sequence>
<keyword evidence="4" id="KW-1185">Reference proteome</keyword>
<accession>A0A272EPA4</accession>
<evidence type="ECO:0000313" key="1">
    <source>
        <dbReference type="EMBL" id="KAF7597926.1"/>
    </source>
</evidence>
<dbReference type="EMBL" id="NMRN01000079">
    <property type="protein sequence ID" value="PAS91500.1"/>
    <property type="molecule type" value="Genomic_DNA"/>
</dbReference>
<evidence type="ECO:0000313" key="2">
    <source>
        <dbReference type="EMBL" id="PAS91500.1"/>
    </source>
</evidence>
<dbReference type="GO" id="GO:0016301">
    <property type="term" value="F:kinase activity"/>
    <property type="evidence" value="ECO:0007669"/>
    <property type="project" value="UniProtKB-KW"/>
</dbReference>
<dbReference type="RefSeq" id="WP_095525834.1">
    <property type="nucleotide sequence ID" value="NZ_MDUX01000076.1"/>
</dbReference>
<keyword evidence="2" id="KW-0808">Transferase</keyword>
<dbReference type="AlphaFoldDB" id="A0A272EPA4"/>
<gene>
    <name evidence="1" type="ORF">BGI27_16010</name>
    <name evidence="2" type="ORF">CGU29_16050</name>
</gene>
<reference evidence="1 4" key="1">
    <citation type="submission" date="2016-08" db="EMBL/GenBank/DDBJ databases">
        <title>Candidatus Dactylopiibacterium carminicum genome sequence.</title>
        <authorList>
            <person name="Ramirez-Puebla S.T."/>
            <person name="Ormeno-Orrillo E."/>
            <person name="Vera-Ponce De Leon A."/>
            <person name="Luis L."/>
            <person name="Sanchez-Flores A."/>
            <person name="Monica R."/>
            <person name="Martinez-Romero E."/>
        </authorList>
    </citation>
    <scope>NUCLEOTIDE SEQUENCE [LARGE SCALE GENOMIC DNA]</scope>
    <source>
        <strain evidence="1">END1</strain>
    </source>
</reference>
<evidence type="ECO:0000313" key="4">
    <source>
        <dbReference type="Proteomes" id="UP000623509"/>
    </source>
</evidence>
<comment type="caution">
    <text evidence="2">The sequence shown here is derived from an EMBL/GenBank/DDBJ whole genome shotgun (WGS) entry which is preliminary data.</text>
</comment>
<dbReference type="Gene3D" id="3.40.50.300">
    <property type="entry name" value="P-loop containing nucleotide triphosphate hydrolases"/>
    <property type="match status" value="1"/>
</dbReference>
<reference evidence="2 3" key="2">
    <citation type="submission" date="2017-07" db="EMBL/GenBank/DDBJ databases">
        <title>Candidatus Dactylopiibacterium carminicum, a nitrogen-fixing symbiont of the cochineal insect Dactylopius coccus and Dactylopius opuntiae (Hemiptera: Coccoidea: Dactylopiidae).</title>
        <authorList>
            <person name="Vera A."/>
        </authorList>
    </citation>
    <scope>NUCLEOTIDE SEQUENCE [LARGE SCALE GENOMIC DNA]</scope>
    <source>
        <strain evidence="2 3">NFDCM</strain>
    </source>
</reference>
<dbReference type="PANTHER" id="PTHR37807:SF3">
    <property type="entry name" value="OS07G0160300 PROTEIN"/>
    <property type="match status" value="1"/>
</dbReference>
<dbReference type="Proteomes" id="UP000216107">
    <property type="component" value="Unassembled WGS sequence"/>
</dbReference>
<dbReference type="Pfam" id="PF13671">
    <property type="entry name" value="AAA_33"/>
    <property type="match status" value="1"/>
</dbReference>
<dbReference type="Proteomes" id="UP000623509">
    <property type="component" value="Unassembled WGS sequence"/>
</dbReference>